<protein>
    <recommendedName>
        <fullName evidence="5">TonB C-terminal domain-containing protein</fullName>
    </recommendedName>
</protein>
<comment type="caution">
    <text evidence="3">The sequence shown here is derived from an EMBL/GenBank/DDBJ whole genome shotgun (WGS) entry which is preliminary data.</text>
</comment>
<organism evidence="3 4">
    <name type="scientific">Cochleicola gelatinilyticus</name>
    <dbReference type="NCBI Taxonomy" id="1763537"/>
    <lineage>
        <taxon>Bacteria</taxon>
        <taxon>Pseudomonadati</taxon>
        <taxon>Bacteroidota</taxon>
        <taxon>Flavobacteriia</taxon>
        <taxon>Flavobacteriales</taxon>
        <taxon>Flavobacteriaceae</taxon>
        <taxon>Cochleicola</taxon>
    </lineage>
</organism>
<name>A0A167ISV4_9FLAO</name>
<dbReference type="RefSeq" id="WP_068590131.1">
    <property type="nucleotide sequence ID" value="NZ_LRXL01000026.1"/>
</dbReference>
<keyword evidence="2" id="KW-0812">Transmembrane</keyword>
<keyword evidence="4" id="KW-1185">Reference proteome</keyword>
<feature type="transmembrane region" description="Helical" evidence="2">
    <location>
        <begin position="6"/>
        <end position="27"/>
    </location>
</feature>
<dbReference type="STRING" id="1763537.ULVI_04390"/>
<evidence type="ECO:0000313" key="3">
    <source>
        <dbReference type="EMBL" id="OAB79983.1"/>
    </source>
</evidence>
<feature type="region of interest" description="Disordered" evidence="1">
    <location>
        <begin position="114"/>
        <end position="144"/>
    </location>
</feature>
<evidence type="ECO:0000256" key="1">
    <source>
        <dbReference type="SAM" id="MobiDB-lite"/>
    </source>
</evidence>
<sequence length="243" mass="26807">MNLNYSYRAFLITSLLFGILFLSLYSLKLTKDVAELEETEEEAFVEYALEDIVLEDENVAATTPKRVTIKTHRAYNEAEKFISEIESERDETTEETEGNMEEYFEAIDNAIASSSGSPTIAASKKPSEDKKEFSNGTGTTKKTSITKGANTQTTISYRLVERKALDLPNPVYTCMGGGKVVISIEVSETGKVTEATFNKRSSNTSNGCLIDSALDYARASVFTTNADKNKQLGTITYVFPGQQ</sequence>
<dbReference type="Proteomes" id="UP000077013">
    <property type="component" value="Unassembled WGS sequence"/>
</dbReference>
<evidence type="ECO:0000313" key="4">
    <source>
        <dbReference type="Proteomes" id="UP000077013"/>
    </source>
</evidence>
<accession>A0A167ISV4</accession>
<evidence type="ECO:0008006" key="5">
    <source>
        <dbReference type="Google" id="ProtNLM"/>
    </source>
</evidence>
<reference evidence="3 4" key="1">
    <citation type="submission" date="2016-02" db="EMBL/GenBank/DDBJ databases">
        <title>Ulvibacter sp. LPB0005, isolated from Thais luteostoma.</title>
        <authorList>
            <person name="Shin S.-K."/>
            <person name="Yi H."/>
        </authorList>
    </citation>
    <scope>NUCLEOTIDE SEQUENCE [LARGE SCALE GENOMIC DNA]</scope>
    <source>
        <strain evidence="3 4">LPB0005</strain>
    </source>
</reference>
<keyword evidence="2" id="KW-0472">Membrane</keyword>
<keyword evidence="2" id="KW-1133">Transmembrane helix</keyword>
<evidence type="ECO:0000256" key="2">
    <source>
        <dbReference type="SAM" id="Phobius"/>
    </source>
</evidence>
<dbReference type="EMBL" id="LRXL01000026">
    <property type="protein sequence ID" value="OAB79983.1"/>
    <property type="molecule type" value="Genomic_DNA"/>
</dbReference>
<gene>
    <name evidence="3" type="ORF">ULVI_04390</name>
</gene>
<proteinExistence type="predicted"/>
<dbReference type="AlphaFoldDB" id="A0A167ISV4"/>
<dbReference type="OrthoDB" id="9786892at2"/>